<feature type="compositionally biased region" description="Basic and acidic residues" evidence="1">
    <location>
        <begin position="44"/>
        <end position="54"/>
    </location>
</feature>
<evidence type="ECO:0000313" key="3">
    <source>
        <dbReference type="Proteomes" id="UP000199360"/>
    </source>
</evidence>
<name>A0A1C5IS65_9ACTN</name>
<dbReference type="AlphaFoldDB" id="A0A1C5IS65"/>
<keyword evidence="3" id="KW-1185">Reference proteome</keyword>
<proteinExistence type="predicted"/>
<dbReference type="OrthoDB" id="3404798at2"/>
<dbReference type="RefSeq" id="WP_139128679.1">
    <property type="nucleotide sequence ID" value="NZ_FMDM01000007.1"/>
</dbReference>
<organism evidence="2 3">
    <name type="scientific">Micromonospora humi</name>
    <dbReference type="NCBI Taxonomy" id="745366"/>
    <lineage>
        <taxon>Bacteria</taxon>
        <taxon>Bacillati</taxon>
        <taxon>Actinomycetota</taxon>
        <taxon>Actinomycetes</taxon>
        <taxon>Micromonosporales</taxon>
        <taxon>Micromonosporaceae</taxon>
        <taxon>Micromonospora</taxon>
    </lineage>
</organism>
<gene>
    <name evidence="2" type="ORF">GA0070213_10726</name>
</gene>
<evidence type="ECO:0000313" key="2">
    <source>
        <dbReference type="EMBL" id="SCG61155.1"/>
    </source>
</evidence>
<protein>
    <submittedName>
        <fullName evidence="2">Uncharacterized protein</fullName>
    </submittedName>
</protein>
<evidence type="ECO:0000256" key="1">
    <source>
        <dbReference type="SAM" id="MobiDB-lite"/>
    </source>
</evidence>
<dbReference type="STRING" id="745366.GA0070213_10726"/>
<reference evidence="3" key="1">
    <citation type="submission" date="2016-06" db="EMBL/GenBank/DDBJ databases">
        <authorList>
            <person name="Varghese N."/>
            <person name="Submissions Spin"/>
        </authorList>
    </citation>
    <scope>NUCLEOTIDE SEQUENCE [LARGE SCALE GENOMIC DNA]</scope>
    <source>
        <strain evidence="3">DSM 45647</strain>
    </source>
</reference>
<sequence>MRWLIIILVIVVVVLAALASWRRVRREPGDPSVKARDLAASAEARRRLDDHRNPTDGSNLRSSGGGSL</sequence>
<accession>A0A1C5IS65</accession>
<feature type="region of interest" description="Disordered" evidence="1">
    <location>
        <begin position="44"/>
        <end position="68"/>
    </location>
</feature>
<dbReference type="Proteomes" id="UP000199360">
    <property type="component" value="Unassembled WGS sequence"/>
</dbReference>
<dbReference type="EMBL" id="FMDM01000007">
    <property type="protein sequence ID" value="SCG61155.1"/>
    <property type="molecule type" value="Genomic_DNA"/>
</dbReference>